<name>A0A1I5P0C8_9GAMM</name>
<sequence length="80" mass="8517">MSDFQRCQLAATAPACPEKCADLLTPNHLELIREAAQALHRATAAGPTTSADMDAWLLAAERLAVALVSRLEALEAMPCL</sequence>
<dbReference type="EMBL" id="FOXM01000001">
    <property type="protein sequence ID" value="SFP27514.1"/>
    <property type="molecule type" value="Genomic_DNA"/>
</dbReference>
<dbReference type="Proteomes" id="UP000243084">
    <property type="component" value="Unassembled WGS sequence"/>
</dbReference>
<proteinExistence type="predicted"/>
<gene>
    <name evidence="1" type="ORF">SAMN05216229_101260</name>
</gene>
<reference evidence="2" key="1">
    <citation type="submission" date="2016-10" db="EMBL/GenBank/DDBJ databases">
        <authorList>
            <person name="Varghese N."/>
            <person name="Submissions S."/>
        </authorList>
    </citation>
    <scope>NUCLEOTIDE SEQUENCE [LARGE SCALE GENOMIC DNA]</scope>
    <source>
        <strain evidence="2">JCM 18195</strain>
    </source>
</reference>
<evidence type="ECO:0000313" key="1">
    <source>
        <dbReference type="EMBL" id="SFP27514.1"/>
    </source>
</evidence>
<dbReference type="RefSeq" id="WP_092427513.1">
    <property type="nucleotide sequence ID" value="NZ_FOXM01000001.1"/>
</dbReference>
<evidence type="ECO:0000313" key="2">
    <source>
        <dbReference type="Proteomes" id="UP000243084"/>
    </source>
</evidence>
<protein>
    <submittedName>
        <fullName evidence="1">Uncharacterized protein</fullName>
    </submittedName>
</protein>
<dbReference type="AlphaFoldDB" id="A0A1I5P0C8"/>
<keyword evidence="2" id="KW-1185">Reference proteome</keyword>
<organism evidence="1 2">
    <name type="scientific">Geopseudomonas sagittaria</name>
    <dbReference type="NCBI Taxonomy" id="1135990"/>
    <lineage>
        <taxon>Bacteria</taxon>
        <taxon>Pseudomonadati</taxon>
        <taxon>Pseudomonadota</taxon>
        <taxon>Gammaproteobacteria</taxon>
        <taxon>Pseudomonadales</taxon>
        <taxon>Pseudomonadaceae</taxon>
        <taxon>Geopseudomonas</taxon>
    </lineage>
</organism>
<accession>A0A1I5P0C8</accession>